<dbReference type="SMR" id="B4PKJ1"/>
<dbReference type="AlphaFoldDB" id="B4PKJ1"/>
<feature type="compositionally biased region" description="Acidic residues" evidence="9">
    <location>
        <begin position="202"/>
        <end position="250"/>
    </location>
</feature>
<feature type="binding site" evidence="8">
    <location>
        <position position="27"/>
    </location>
    <ligand>
        <name>Zn(2+)</name>
        <dbReference type="ChEBI" id="CHEBI:29105"/>
    </ligand>
</feature>
<dbReference type="eggNOG" id="KOG1721">
    <property type="taxonomic scope" value="Eukaryota"/>
</dbReference>
<evidence type="ECO:0000256" key="1">
    <source>
        <dbReference type="ARBA" id="ARBA00004123"/>
    </source>
</evidence>
<evidence type="ECO:0000256" key="6">
    <source>
        <dbReference type="ARBA" id="ARBA00023242"/>
    </source>
</evidence>
<feature type="binding site" evidence="8">
    <location>
        <position position="72"/>
    </location>
    <ligand>
        <name>Zn(2+)</name>
        <dbReference type="ChEBI" id="CHEBI:29105"/>
    </ligand>
</feature>
<evidence type="ECO:0000313" key="13">
    <source>
        <dbReference type="Proteomes" id="UP000002282"/>
    </source>
</evidence>
<name>B4PKJ1_DROYA</name>
<feature type="domain" description="C2H2-type" evidence="10">
    <location>
        <begin position="335"/>
        <end position="363"/>
    </location>
</feature>
<dbReference type="GO" id="GO:0000981">
    <property type="term" value="F:DNA-binding transcription factor activity, RNA polymerase II-specific"/>
    <property type="evidence" value="ECO:0007669"/>
    <property type="project" value="TreeGrafter"/>
</dbReference>
<dbReference type="GO" id="GO:0008270">
    <property type="term" value="F:zinc ion binding"/>
    <property type="evidence" value="ECO:0007669"/>
    <property type="project" value="UniProtKB-UniRule"/>
</dbReference>
<dbReference type="Pfam" id="PF00096">
    <property type="entry name" value="zf-C2H2"/>
    <property type="match status" value="2"/>
</dbReference>
<feature type="domain" description="C2H2-type" evidence="10">
    <location>
        <begin position="364"/>
        <end position="392"/>
    </location>
</feature>
<dbReference type="OrthoDB" id="7848184at2759"/>
<keyword evidence="5 8" id="KW-0862">Zinc</keyword>
<keyword evidence="13" id="KW-1185">Reference proteome</keyword>
<feature type="compositionally biased region" description="Basic and acidic residues" evidence="9">
    <location>
        <begin position="277"/>
        <end position="292"/>
    </location>
</feature>
<feature type="binding site" evidence="8">
    <location>
        <position position="24"/>
    </location>
    <ligand>
        <name>Zn(2+)</name>
        <dbReference type="ChEBI" id="CHEBI:29105"/>
    </ligand>
</feature>
<keyword evidence="4 7" id="KW-0863">Zinc-finger</keyword>
<evidence type="ECO:0000256" key="8">
    <source>
        <dbReference type="PROSITE-ProRule" id="PRU01263"/>
    </source>
</evidence>
<gene>
    <name evidence="12" type="primary">Dyak\GE25244</name>
    <name evidence="12" type="synonym">dyak_GLEANR_8868</name>
    <name evidence="12" type="synonym">GE25244</name>
    <name evidence="12" type="ORF">Dyak_GE25244</name>
</gene>
<evidence type="ECO:0000256" key="2">
    <source>
        <dbReference type="ARBA" id="ARBA00022723"/>
    </source>
</evidence>
<evidence type="ECO:0000259" key="10">
    <source>
        <dbReference type="PROSITE" id="PS50157"/>
    </source>
</evidence>
<feature type="domain" description="C2H2-type" evidence="10">
    <location>
        <begin position="424"/>
        <end position="453"/>
    </location>
</feature>
<dbReference type="FunFam" id="3.30.160.60:FF:000065">
    <property type="entry name" value="B-cell CLL/lymphoma 6, member B"/>
    <property type="match status" value="1"/>
</dbReference>
<dbReference type="SUPFAM" id="SSF57667">
    <property type="entry name" value="beta-beta-alpha zinc fingers"/>
    <property type="match status" value="3"/>
</dbReference>
<dbReference type="SMART" id="SM00355">
    <property type="entry name" value="ZnF_C2H2"/>
    <property type="match status" value="5"/>
</dbReference>
<feature type="compositionally biased region" description="Acidic residues" evidence="9">
    <location>
        <begin position="156"/>
        <end position="167"/>
    </location>
</feature>
<dbReference type="EMBL" id="CM000160">
    <property type="protein sequence ID" value="EDW95830.2"/>
    <property type="molecule type" value="Genomic_DNA"/>
</dbReference>
<evidence type="ECO:0000256" key="9">
    <source>
        <dbReference type="SAM" id="MobiDB-lite"/>
    </source>
</evidence>
<evidence type="ECO:0000256" key="4">
    <source>
        <dbReference type="ARBA" id="ARBA00022771"/>
    </source>
</evidence>
<evidence type="ECO:0000259" key="11">
    <source>
        <dbReference type="PROSITE" id="PS51915"/>
    </source>
</evidence>
<dbReference type="InterPro" id="IPR036236">
    <property type="entry name" value="Znf_C2H2_sf"/>
</dbReference>
<dbReference type="Gene3D" id="3.30.160.60">
    <property type="entry name" value="Classic Zinc Finger"/>
    <property type="match status" value="5"/>
</dbReference>
<dbReference type="PROSITE" id="PS00028">
    <property type="entry name" value="ZINC_FINGER_C2H2_1"/>
    <property type="match status" value="4"/>
</dbReference>
<reference evidence="12 13" key="2">
    <citation type="journal article" date="2007" name="PLoS Biol.">
        <title>Principles of genome evolution in the Drosophila melanogaster species group.</title>
        <authorList>
            <person name="Ranz J.M."/>
            <person name="Maurin D."/>
            <person name="Chan Y.S."/>
            <person name="von Grotthuss M."/>
            <person name="Hillier L.W."/>
            <person name="Roote J."/>
            <person name="Ashburner M."/>
            <person name="Bergman C.M."/>
        </authorList>
    </citation>
    <scope>NUCLEOTIDE SEQUENCE [LARGE SCALE GENOMIC DNA]</scope>
    <source>
        <strain evidence="13">Tai18E2 / Tucson 14021-0261.01</strain>
    </source>
</reference>
<dbReference type="GO" id="GO:0005634">
    <property type="term" value="C:nucleus"/>
    <property type="evidence" value="ECO:0007669"/>
    <property type="project" value="UniProtKB-SubCell"/>
</dbReference>
<dbReference type="PROSITE" id="PS51915">
    <property type="entry name" value="ZAD"/>
    <property type="match status" value="1"/>
</dbReference>
<dbReference type="KEGG" id="dya:Dyak_GE25244"/>
<comment type="subcellular location">
    <subcellularLocation>
        <location evidence="1">Nucleus</location>
    </subcellularLocation>
</comment>
<dbReference type="GO" id="GO:0000792">
    <property type="term" value="C:heterochromatin"/>
    <property type="evidence" value="ECO:0007669"/>
    <property type="project" value="EnsemblMetazoa"/>
</dbReference>
<dbReference type="Pfam" id="PF07776">
    <property type="entry name" value="zf-AD"/>
    <property type="match status" value="1"/>
</dbReference>
<dbReference type="InterPro" id="IPR012934">
    <property type="entry name" value="Znf_AD"/>
</dbReference>
<organism evidence="12 13">
    <name type="scientific">Drosophila yakuba</name>
    <name type="common">Fruit fly</name>
    <dbReference type="NCBI Taxonomy" id="7245"/>
    <lineage>
        <taxon>Eukaryota</taxon>
        <taxon>Metazoa</taxon>
        <taxon>Ecdysozoa</taxon>
        <taxon>Arthropoda</taxon>
        <taxon>Hexapoda</taxon>
        <taxon>Insecta</taxon>
        <taxon>Pterygota</taxon>
        <taxon>Neoptera</taxon>
        <taxon>Endopterygota</taxon>
        <taxon>Diptera</taxon>
        <taxon>Brachycera</taxon>
        <taxon>Muscomorpha</taxon>
        <taxon>Ephydroidea</taxon>
        <taxon>Drosophilidae</taxon>
        <taxon>Drosophila</taxon>
        <taxon>Sophophora</taxon>
    </lineage>
</organism>
<feature type="region of interest" description="Disordered" evidence="9">
    <location>
        <begin position="153"/>
        <end position="298"/>
    </location>
</feature>
<dbReference type="PANTHER" id="PTHR24394">
    <property type="entry name" value="ZINC FINGER PROTEIN"/>
    <property type="match status" value="1"/>
</dbReference>
<evidence type="ECO:0000256" key="3">
    <source>
        <dbReference type="ARBA" id="ARBA00022737"/>
    </source>
</evidence>
<accession>B4PKJ1</accession>
<feature type="compositionally biased region" description="Basic and acidic residues" evidence="9">
    <location>
        <begin position="181"/>
        <end position="201"/>
    </location>
</feature>
<dbReference type="SUPFAM" id="SSF57716">
    <property type="entry name" value="Glucocorticoid receptor-like (DNA-binding domain)"/>
    <property type="match status" value="1"/>
</dbReference>
<keyword evidence="6" id="KW-0539">Nucleus</keyword>
<dbReference type="Gene3D" id="3.40.1800.20">
    <property type="match status" value="1"/>
</dbReference>
<dbReference type="Pfam" id="PF12874">
    <property type="entry name" value="zf-met"/>
    <property type="match status" value="1"/>
</dbReference>
<proteinExistence type="predicted"/>
<dbReference type="PANTHER" id="PTHR24394:SF29">
    <property type="entry name" value="MYONEURIN"/>
    <property type="match status" value="1"/>
</dbReference>
<evidence type="ECO:0000313" key="12">
    <source>
        <dbReference type="EMBL" id="EDW95830.2"/>
    </source>
</evidence>
<reference evidence="12 13" key="1">
    <citation type="journal article" date="2007" name="Nature">
        <title>Evolution of genes and genomes on the Drosophila phylogeny.</title>
        <authorList>
            <consortium name="Drosophila 12 Genomes Consortium"/>
            <person name="Clark A.G."/>
            <person name="Eisen M.B."/>
            <person name="Smith D.R."/>
            <person name="Bergman C.M."/>
            <person name="Oliver B."/>
            <person name="Markow T.A."/>
            <person name="Kaufman T.C."/>
            <person name="Kellis M."/>
            <person name="Gelbart W."/>
            <person name="Iyer V.N."/>
            <person name="Pollard D.A."/>
            <person name="Sackton T.B."/>
            <person name="Larracuente A.M."/>
            <person name="Singh N.D."/>
            <person name="Abad J.P."/>
            <person name="Abt D.N."/>
            <person name="Adryan B."/>
            <person name="Aguade M."/>
            <person name="Akashi H."/>
            <person name="Anderson W.W."/>
            <person name="Aquadro C.F."/>
            <person name="Ardell D.H."/>
            <person name="Arguello R."/>
            <person name="Artieri C.G."/>
            <person name="Barbash D.A."/>
            <person name="Barker D."/>
            <person name="Barsanti P."/>
            <person name="Batterham P."/>
            <person name="Batzoglou S."/>
            <person name="Begun D."/>
            <person name="Bhutkar A."/>
            <person name="Blanco E."/>
            <person name="Bosak S.A."/>
            <person name="Bradley R.K."/>
            <person name="Brand A.D."/>
            <person name="Brent M.R."/>
            <person name="Brooks A.N."/>
            <person name="Brown R.H."/>
            <person name="Butlin R.K."/>
            <person name="Caggese C."/>
            <person name="Calvi B.R."/>
            <person name="Bernardo de Carvalho A."/>
            <person name="Caspi A."/>
            <person name="Castrezana S."/>
            <person name="Celniker S.E."/>
            <person name="Chang J.L."/>
            <person name="Chapple C."/>
            <person name="Chatterji S."/>
            <person name="Chinwalla A."/>
            <person name="Civetta A."/>
            <person name="Clifton S.W."/>
            <person name="Comeron J.M."/>
            <person name="Costello J.C."/>
            <person name="Coyne J.A."/>
            <person name="Daub J."/>
            <person name="David R.G."/>
            <person name="Delcher A.L."/>
            <person name="Delehaunty K."/>
            <person name="Do C.B."/>
            <person name="Ebling H."/>
            <person name="Edwards K."/>
            <person name="Eickbush T."/>
            <person name="Evans J.D."/>
            <person name="Filipski A."/>
            <person name="Findeiss S."/>
            <person name="Freyhult E."/>
            <person name="Fulton L."/>
            <person name="Fulton R."/>
            <person name="Garcia A.C."/>
            <person name="Gardiner A."/>
            <person name="Garfield D.A."/>
            <person name="Garvin B.E."/>
            <person name="Gibson G."/>
            <person name="Gilbert D."/>
            <person name="Gnerre S."/>
            <person name="Godfrey J."/>
            <person name="Good R."/>
            <person name="Gotea V."/>
            <person name="Gravely B."/>
            <person name="Greenberg A.J."/>
            <person name="Griffiths-Jones S."/>
            <person name="Gross S."/>
            <person name="Guigo R."/>
            <person name="Gustafson E.A."/>
            <person name="Haerty W."/>
            <person name="Hahn M.W."/>
            <person name="Halligan D.L."/>
            <person name="Halpern A.L."/>
            <person name="Halter G.M."/>
            <person name="Han M.V."/>
            <person name="Heger A."/>
            <person name="Hillier L."/>
            <person name="Hinrichs A.S."/>
            <person name="Holmes I."/>
            <person name="Hoskins R.A."/>
            <person name="Hubisz M.J."/>
            <person name="Hultmark D."/>
            <person name="Huntley M.A."/>
            <person name="Jaffe D.B."/>
            <person name="Jagadeeshan S."/>
            <person name="Jeck W.R."/>
            <person name="Johnson J."/>
            <person name="Jones C.D."/>
            <person name="Jordan W.C."/>
            <person name="Karpen G.H."/>
            <person name="Kataoka E."/>
            <person name="Keightley P.D."/>
            <person name="Kheradpour P."/>
            <person name="Kirkness E.F."/>
            <person name="Koerich L.B."/>
            <person name="Kristiansen K."/>
            <person name="Kudrna D."/>
            <person name="Kulathinal R.J."/>
            <person name="Kumar S."/>
            <person name="Kwok R."/>
            <person name="Lander E."/>
            <person name="Langley C.H."/>
            <person name="Lapoint R."/>
            <person name="Lazzaro B.P."/>
            <person name="Lee S.J."/>
            <person name="Levesque L."/>
            <person name="Li R."/>
            <person name="Lin C.F."/>
            <person name="Lin M.F."/>
            <person name="Lindblad-Toh K."/>
            <person name="Llopart A."/>
            <person name="Long M."/>
            <person name="Low L."/>
            <person name="Lozovsky E."/>
            <person name="Lu J."/>
            <person name="Luo M."/>
            <person name="Machado C.A."/>
            <person name="Makalowski W."/>
            <person name="Marzo M."/>
            <person name="Matsuda M."/>
            <person name="Matzkin L."/>
            <person name="McAllister B."/>
            <person name="McBride C.S."/>
            <person name="McKernan B."/>
            <person name="McKernan K."/>
            <person name="Mendez-Lago M."/>
            <person name="Minx P."/>
            <person name="Mollenhauer M.U."/>
            <person name="Montooth K."/>
            <person name="Mount S.M."/>
            <person name="Mu X."/>
            <person name="Myers E."/>
            <person name="Negre B."/>
            <person name="Newfeld S."/>
            <person name="Nielsen R."/>
            <person name="Noor M.A."/>
            <person name="O'Grady P."/>
            <person name="Pachter L."/>
            <person name="Papaceit M."/>
            <person name="Parisi M.J."/>
            <person name="Parisi M."/>
            <person name="Parts L."/>
            <person name="Pedersen J.S."/>
            <person name="Pesole G."/>
            <person name="Phillippy A.M."/>
            <person name="Ponting C.P."/>
            <person name="Pop M."/>
            <person name="Porcelli D."/>
            <person name="Powell J.R."/>
            <person name="Prohaska S."/>
            <person name="Pruitt K."/>
            <person name="Puig M."/>
            <person name="Quesneville H."/>
            <person name="Ram K.R."/>
            <person name="Rand D."/>
            <person name="Rasmussen M.D."/>
            <person name="Reed L.K."/>
            <person name="Reenan R."/>
            <person name="Reily A."/>
            <person name="Remington K.A."/>
            <person name="Rieger T.T."/>
            <person name="Ritchie M.G."/>
            <person name="Robin C."/>
            <person name="Rogers Y.H."/>
            <person name="Rohde C."/>
            <person name="Rozas J."/>
            <person name="Rubenfield M.J."/>
            <person name="Ruiz A."/>
            <person name="Russo S."/>
            <person name="Salzberg S.L."/>
            <person name="Sanchez-Gracia A."/>
            <person name="Saranga D.J."/>
            <person name="Sato H."/>
            <person name="Schaeffer S.W."/>
            <person name="Schatz M.C."/>
            <person name="Schlenke T."/>
            <person name="Schwartz R."/>
            <person name="Segarra C."/>
            <person name="Singh R.S."/>
            <person name="Sirot L."/>
            <person name="Sirota M."/>
            <person name="Sisneros N.B."/>
            <person name="Smith C.D."/>
            <person name="Smith T.F."/>
            <person name="Spieth J."/>
            <person name="Stage D.E."/>
            <person name="Stark A."/>
            <person name="Stephan W."/>
            <person name="Strausberg R.L."/>
            <person name="Strempel S."/>
            <person name="Sturgill D."/>
            <person name="Sutton G."/>
            <person name="Sutton G.G."/>
            <person name="Tao W."/>
            <person name="Teichmann S."/>
            <person name="Tobari Y.N."/>
            <person name="Tomimura Y."/>
            <person name="Tsolas J.M."/>
            <person name="Valente V.L."/>
            <person name="Venter E."/>
            <person name="Venter J.C."/>
            <person name="Vicario S."/>
            <person name="Vieira F.G."/>
            <person name="Vilella A.J."/>
            <person name="Villasante A."/>
            <person name="Walenz B."/>
            <person name="Wang J."/>
            <person name="Wasserman M."/>
            <person name="Watts T."/>
            <person name="Wilson D."/>
            <person name="Wilson R.K."/>
            <person name="Wing R.A."/>
            <person name="Wolfner M.F."/>
            <person name="Wong A."/>
            <person name="Wong G.K."/>
            <person name="Wu C.I."/>
            <person name="Wu G."/>
            <person name="Yamamoto D."/>
            <person name="Yang H.P."/>
            <person name="Yang S.P."/>
            <person name="Yorke J.A."/>
            <person name="Yoshida K."/>
            <person name="Zdobnov E."/>
            <person name="Zhang P."/>
            <person name="Zhang Y."/>
            <person name="Zimin A.V."/>
            <person name="Baldwin J."/>
            <person name="Abdouelleil A."/>
            <person name="Abdulkadir J."/>
            <person name="Abebe A."/>
            <person name="Abera B."/>
            <person name="Abreu J."/>
            <person name="Acer S.C."/>
            <person name="Aftuck L."/>
            <person name="Alexander A."/>
            <person name="An P."/>
            <person name="Anderson E."/>
            <person name="Anderson S."/>
            <person name="Arachi H."/>
            <person name="Azer M."/>
            <person name="Bachantsang P."/>
            <person name="Barry A."/>
            <person name="Bayul T."/>
            <person name="Berlin A."/>
            <person name="Bessette D."/>
            <person name="Bloom T."/>
            <person name="Blye J."/>
            <person name="Boguslavskiy L."/>
            <person name="Bonnet C."/>
            <person name="Boukhgalter B."/>
            <person name="Bourzgui I."/>
            <person name="Brown A."/>
            <person name="Cahill P."/>
            <person name="Channer S."/>
            <person name="Cheshatsang Y."/>
            <person name="Chuda L."/>
            <person name="Citroen M."/>
            <person name="Collymore A."/>
            <person name="Cooke P."/>
            <person name="Costello M."/>
            <person name="D'Aco K."/>
            <person name="Daza R."/>
            <person name="De Haan G."/>
            <person name="DeGray S."/>
            <person name="DeMaso C."/>
            <person name="Dhargay N."/>
            <person name="Dooley K."/>
            <person name="Dooley E."/>
            <person name="Doricent M."/>
            <person name="Dorje P."/>
            <person name="Dorjee K."/>
            <person name="Dupes A."/>
            <person name="Elong R."/>
            <person name="Falk J."/>
            <person name="Farina A."/>
            <person name="Faro S."/>
            <person name="Ferguson D."/>
            <person name="Fisher S."/>
            <person name="Foley C.D."/>
            <person name="Franke A."/>
            <person name="Friedrich D."/>
            <person name="Gadbois L."/>
            <person name="Gearin G."/>
            <person name="Gearin C.R."/>
            <person name="Giannoukos G."/>
            <person name="Goode T."/>
            <person name="Graham J."/>
            <person name="Grandbois E."/>
            <person name="Grewal S."/>
            <person name="Gyaltsen K."/>
            <person name="Hafez N."/>
            <person name="Hagos B."/>
            <person name="Hall J."/>
            <person name="Henson C."/>
            <person name="Hollinger A."/>
            <person name="Honan T."/>
            <person name="Huard M.D."/>
            <person name="Hughes L."/>
            <person name="Hurhula B."/>
            <person name="Husby M.E."/>
            <person name="Kamat A."/>
            <person name="Kanga B."/>
            <person name="Kashin S."/>
            <person name="Khazanovich D."/>
            <person name="Kisner P."/>
            <person name="Lance K."/>
            <person name="Lara M."/>
            <person name="Lee W."/>
            <person name="Lennon N."/>
            <person name="Letendre F."/>
            <person name="LeVine R."/>
            <person name="Lipovsky A."/>
            <person name="Liu X."/>
            <person name="Liu J."/>
            <person name="Liu S."/>
            <person name="Lokyitsang T."/>
            <person name="Lokyitsang Y."/>
            <person name="Lubonja R."/>
            <person name="Lui A."/>
            <person name="MacDonald P."/>
            <person name="Magnisalis V."/>
            <person name="Maru K."/>
            <person name="Matthews C."/>
            <person name="McCusker W."/>
            <person name="McDonough S."/>
            <person name="Mehta T."/>
            <person name="Meldrim J."/>
            <person name="Meneus L."/>
            <person name="Mihai O."/>
            <person name="Mihalev A."/>
            <person name="Mihova T."/>
            <person name="Mittelman R."/>
            <person name="Mlenga V."/>
            <person name="Montmayeur A."/>
            <person name="Mulrain L."/>
            <person name="Navidi A."/>
            <person name="Naylor J."/>
            <person name="Negash T."/>
            <person name="Nguyen T."/>
            <person name="Nguyen N."/>
            <person name="Nicol R."/>
            <person name="Norbu C."/>
            <person name="Norbu N."/>
            <person name="Novod N."/>
            <person name="O'Neill B."/>
            <person name="Osman S."/>
            <person name="Markiewicz E."/>
            <person name="Oyono O.L."/>
            <person name="Patti C."/>
            <person name="Phunkhang P."/>
            <person name="Pierre F."/>
            <person name="Priest M."/>
            <person name="Raghuraman S."/>
            <person name="Rege F."/>
            <person name="Reyes R."/>
            <person name="Rise C."/>
            <person name="Rogov P."/>
            <person name="Ross K."/>
            <person name="Ryan E."/>
            <person name="Settipalli S."/>
            <person name="Shea T."/>
            <person name="Sherpa N."/>
            <person name="Shi L."/>
            <person name="Shih D."/>
            <person name="Sparrow T."/>
            <person name="Spaulding J."/>
            <person name="Stalker J."/>
            <person name="Stange-Thomann N."/>
            <person name="Stavropoulos S."/>
            <person name="Stone C."/>
            <person name="Strader C."/>
            <person name="Tesfaye S."/>
            <person name="Thomson T."/>
            <person name="Thoulutsang Y."/>
            <person name="Thoulutsang D."/>
            <person name="Topham K."/>
            <person name="Topping I."/>
            <person name="Tsamla T."/>
            <person name="Vassiliev H."/>
            <person name="Vo A."/>
            <person name="Wangchuk T."/>
            <person name="Wangdi T."/>
            <person name="Weiand M."/>
            <person name="Wilkinson J."/>
            <person name="Wilson A."/>
            <person name="Yadav S."/>
            <person name="Young G."/>
            <person name="Yu Q."/>
            <person name="Zembek L."/>
            <person name="Zhong D."/>
            <person name="Zimmer A."/>
            <person name="Zwirko Z."/>
            <person name="Jaffe D.B."/>
            <person name="Alvarez P."/>
            <person name="Brockman W."/>
            <person name="Butler J."/>
            <person name="Chin C."/>
            <person name="Gnerre S."/>
            <person name="Grabherr M."/>
            <person name="Kleber M."/>
            <person name="Mauceli E."/>
            <person name="MacCallum I."/>
        </authorList>
    </citation>
    <scope>NUCLEOTIDE SEQUENCE [LARGE SCALE GENOMIC DNA]</scope>
    <source>
        <strain evidence="13">Tai18E2 / Tucson 14021-0261.01</strain>
    </source>
</reference>
<feature type="domain" description="C2H2-type" evidence="10">
    <location>
        <begin position="396"/>
        <end position="423"/>
    </location>
</feature>
<feature type="region of interest" description="Disordered" evidence="9">
    <location>
        <begin position="446"/>
        <end position="466"/>
    </location>
</feature>
<feature type="binding site" evidence="8">
    <location>
        <position position="69"/>
    </location>
    <ligand>
        <name>Zn(2+)</name>
        <dbReference type="ChEBI" id="CHEBI:29105"/>
    </ligand>
</feature>
<dbReference type="InterPro" id="IPR013087">
    <property type="entry name" value="Znf_C2H2_type"/>
</dbReference>
<evidence type="ECO:0000256" key="5">
    <source>
        <dbReference type="ARBA" id="ARBA00022833"/>
    </source>
</evidence>
<sequence>MKKHPSIKQGILARKQLLKMTPQCRLCGDLIYTQNPVSIFDKRSKTVRQIALVTGVWLTNHLKLPRYMCSCCLLSLKSAIAFRHVCIKTNNRLTIQRRGLELEAKDDACWDDPLSDAHEVLKINDAEVEQEVLYEESYADKEGLEEEHDIYKKEEEESEGDEQEEFVENNRYLPDDDEMLDNEREPQQDDKDMVDKKKAREGEEESQQDEESQQEEEESQQDEEDSQQDDDELWQNEDDDYDTDDDDDDILYTPGKPRQSVLNKDKKPPQKYPRKSLKSESSPKNEDNDFLKPAKKKRKTYVSRKVHVCDHCGKKFTDKGNFNLHVLRHSGVKPFECPECGQKEFNRYILNIHIRVKHRGEKPYACQFCGERFVHSTMRSRHENRVHRNRATPKNFKCNYCDKRFESNYQRSKHEVVHTGERNFHCEVCKVSFTRNSNLKTHYRSRLHQKKVTAGSVKSENDSKKK</sequence>
<dbReference type="FunFam" id="3.30.160.60:FF:001273">
    <property type="entry name" value="Zinc finger protein"/>
    <property type="match status" value="1"/>
</dbReference>
<feature type="domain" description="C2H2-type" evidence="10">
    <location>
        <begin position="307"/>
        <end position="334"/>
    </location>
</feature>
<feature type="domain" description="ZAD" evidence="11">
    <location>
        <begin position="22"/>
        <end position="96"/>
    </location>
</feature>
<dbReference type="Proteomes" id="UP000002282">
    <property type="component" value="Chromosome 3R"/>
</dbReference>
<dbReference type="PROSITE" id="PS50157">
    <property type="entry name" value="ZINC_FINGER_C2H2_2"/>
    <property type="match status" value="5"/>
</dbReference>
<dbReference type="HOGENOM" id="CLU_002678_94_3_1"/>
<evidence type="ECO:0000256" key="7">
    <source>
        <dbReference type="PROSITE-ProRule" id="PRU00042"/>
    </source>
</evidence>
<keyword evidence="2 8" id="KW-0479">Metal-binding</keyword>
<protein>
    <submittedName>
        <fullName evidence="12">Uncharacterized protein</fullName>
    </submittedName>
</protein>
<dbReference type="SMART" id="SM00868">
    <property type="entry name" value="zf-AD"/>
    <property type="match status" value="1"/>
</dbReference>
<keyword evidence="3" id="KW-0677">Repeat</keyword>